<reference evidence="2" key="1">
    <citation type="submission" date="2014-08" db="EMBL/GenBank/DDBJ databases">
        <authorList>
            <person name="Edwards T."/>
        </authorList>
    </citation>
    <scope>NUCLEOTIDE SEQUENCE [LARGE SCALE GENOMIC DNA]</scope>
</reference>
<dbReference type="AlphaFoldDB" id="A0A0K2VMS2"/>
<organism evidence="1 2">
    <name type="scientific">Mesorhizobium plurifarium</name>
    <dbReference type="NCBI Taxonomy" id="69974"/>
    <lineage>
        <taxon>Bacteria</taxon>
        <taxon>Pseudomonadati</taxon>
        <taxon>Pseudomonadota</taxon>
        <taxon>Alphaproteobacteria</taxon>
        <taxon>Hyphomicrobiales</taxon>
        <taxon>Phyllobacteriaceae</taxon>
        <taxon>Mesorhizobium</taxon>
    </lineage>
</organism>
<evidence type="ECO:0000313" key="1">
    <source>
        <dbReference type="EMBL" id="CDX49223.1"/>
    </source>
</evidence>
<dbReference type="EMBL" id="CCND01000001">
    <property type="protein sequence ID" value="CDX49223.1"/>
    <property type="molecule type" value="Genomic_DNA"/>
</dbReference>
<dbReference type="InterPro" id="IPR010064">
    <property type="entry name" value="HK97-gp10_tail"/>
</dbReference>
<name>A0A0K2VMS2_MESPL</name>
<sequence length="172" mass="18343">MKIKGKEKFLAQIAALPQALRDEVRAALETSAEEMVDLAKRFAPVDTGALKNSISYSFGAFQPDNANVRGVDTSGGNARAAKGEAGLSVTVHAGNATAWYASLVEFGTAAHTIKPKRPGGVLGFNGTAVEEVHHPGASARPFFFPAYRLSRQRAKSRLSRSIRNGARKAFSK</sequence>
<dbReference type="NCBIfam" id="TIGR01725">
    <property type="entry name" value="phge_HK97_gp10"/>
    <property type="match status" value="1"/>
</dbReference>
<proteinExistence type="predicted"/>
<protein>
    <submittedName>
        <fullName evidence="1">Phage protein, HK97, GP10</fullName>
    </submittedName>
</protein>
<dbReference type="Proteomes" id="UP000182888">
    <property type="component" value="Unassembled WGS sequence"/>
</dbReference>
<evidence type="ECO:0000313" key="2">
    <source>
        <dbReference type="Proteomes" id="UP000182888"/>
    </source>
</evidence>
<dbReference type="Pfam" id="PF04883">
    <property type="entry name" value="HK97-gp10_like"/>
    <property type="match status" value="1"/>
</dbReference>
<gene>
    <name evidence="1" type="ORF">MPL1032_10263</name>
</gene>
<accession>A0A0K2VMS2</accession>